<dbReference type="EMBL" id="LR796376">
    <property type="protein sequence ID" value="CAB4140156.1"/>
    <property type="molecule type" value="Genomic_DNA"/>
</dbReference>
<keyword evidence="1" id="KW-1188">Viral release from host cell</keyword>
<evidence type="ECO:0000256" key="2">
    <source>
        <dbReference type="SAM" id="Phobius"/>
    </source>
</evidence>
<dbReference type="NCBIfam" id="TIGR02675">
    <property type="entry name" value="tape_meas_nterm"/>
    <property type="match status" value="1"/>
</dbReference>
<reference evidence="4" key="1">
    <citation type="submission" date="2020-04" db="EMBL/GenBank/DDBJ databases">
        <authorList>
            <person name="Chiriac C."/>
            <person name="Salcher M."/>
            <person name="Ghai R."/>
            <person name="Kavagutti S V."/>
        </authorList>
    </citation>
    <scope>NUCLEOTIDE SEQUENCE</scope>
</reference>
<organism evidence="4">
    <name type="scientific">uncultured Caudovirales phage</name>
    <dbReference type="NCBI Taxonomy" id="2100421"/>
    <lineage>
        <taxon>Viruses</taxon>
        <taxon>Duplodnaviria</taxon>
        <taxon>Heunggongvirae</taxon>
        <taxon>Uroviricota</taxon>
        <taxon>Caudoviricetes</taxon>
        <taxon>Peduoviridae</taxon>
        <taxon>Maltschvirus</taxon>
        <taxon>Maltschvirus maltsch</taxon>
    </lineage>
</organism>
<keyword evidence="2" id="KW-0812">Transmembrane</keyword>
<evidence type="ECO:0000259" key="3">
    <source>
        <dbReference type="Pfam" id="PF20155"/>
    </source>
</evidence>
<dbReference type="Pfam" id="PF20155">
    <property type="entry name" value="TMP_3"/>
    <property type="match status" value="1"/>
</dbReference>
<dbReference type="InterPro" id="IPR013491">
    <property type="entry name" value="Tape_meas_N"/>
</dbReference>
<feature type="transmembrane region" description="Helical" evidence="2">
    <location>
        <begin position="325"/>
        <end position="355"/>
    </location>
</feature>
<gene>
    <name evidence="4" type="ORF">UFOVP398_15</name>
</gene>
<name>A0A6J5M4W3_9CAUD</name>
<keyword evidence="1" id="KW-1245">Viral tail assembly</keyword>
<keyword evidence="2" id="KW-1133">Transmembrane helix</keyword>
<evidence type="ECO:0000256" key="1">
    <source>
        <dbReference type="ARBA" id="ARBA00022465"/>
    </source>
</evidence>
<accession>A0A6J5M4W3</accession>
<dbReference type="GO" id="GO:0098003">
    <property type="term" value="P:viral tail assembly"/>
    <property type="evidence" value="ECO:0007669"/>
    <property type="project" value="UniProtKB-KW"/>
</dbReference>
<feature type="transmembrane region" description="Helical" evidence="2">
    <location>
        <begin position="361"/>
        <end position="379"/>
    </location>
</feature>
<keyword evidence="2" id="KW-0472">Membrane</keyword>
<evidence type="ECO:0000313" key="4">
    <source>
        <dbReference type="EMBL" id="CAB4140156.1"/>
    </source>
</evidence>
<feature type="domain" description="Tape measure protein N-terminal" evidence="3">
    <location>
        <begin position="72"/>
        <end position="237"/>
    </location>
</feature>
<sequence length="922" mass="95370">MALADLLVRIGVDTSAFTSGLERFNSEIGKSSREAEKRFGNIARAGESLSGVGVALTGALSLPIAGFVAASTQAFAQIDSLKRGLFTLEQSAQGTERRFRELQEVAKLPGLGLEEAVRGDIRLRAIGLSSETSKRALLAFGNALASVGSGKADLDETIRQFGQLATASTLTAENLKPIIERVPQAAQILRTAFGTANAEQLRDLGVTSAQVVDTLIDELEKLPPVTGGIKNALENFSDSTKIALAEAGAAFAPFVEKALSGLSQLIGIVPQLAGAFRDLPGIMQTAAAAIAGVAFVGPVAIVAIGTVLSNLSAIATAFNVVKTSAAFASALSALASGIAFIGSTAGATAIAMGALNATLAIGPWVALAGAIGAAAFEILKYRDAVNLAKGLEEQQARAQATLLISLRQAGVDVDSLARKKREGAITEAEYALAIRQAALALGDQRRNAAAAAAASAGVKSGAEQAKAAVAALSQKFADGQIDAAAYFTQVGKLTGVATSSQASAAKLKLEIGELSQQFAQGKITSQELGVKLAALSDAHVKASSATKKHSEAIQFLSKDTFEAKVLLAATNQILGEQRKRIEDLAAARLALSRGVTVDFGEIPDLEAKIKVSQVELPPFTELDELNRRIEAAANNDKLSQAGAQDRAKKTASEIKRMGEAYKTAGSVGSRAMREVSTVLTNLSQGIGQAIFSGESFGRVFERIGRQVGAAITSFIIQELLRASGILDAFSRTLSGVIKNITGSVVQQASGAVIPRLPDILPGDISNKIPSIPGPGGAGSAAGGAASAASSGLLGAVGAIGAAVSAVSGVFSNFQLAKQESSLNAIALHTLQTANDLANLRRDEFTRKDELFSKLDSLFQFTWVKVDELITSVRNIGSIPLAATAGAPASVNNFQLSAFVAPGGEAQFFDWFAAELRRRRLIP</sequence>
<proteinExistence type="predicted"/>
<protein>
    <submittedName>
        <fullName evidence="4">Caudovirus, tape measure, N-terminal</fullName>
    </submittedName>
</protein>
<feature type="transmembrane region" description="Helical" evidence="2">
    <location>
        <begin position="286"/>
        <end position="313"/>
    </location>
</feature>